<name>A0A9D7SCL9_9BACT</name>
<dbReference type="AlphaFoldDB" id="A0A9D7SCL9"/>
<comment type="caution">
    <text evidence="2">The sequence shown here is derived from an EMBL/GenBank/DDBJ whole genome shotgun (WGS) entry which is preliminary data.</text>
</comment>
<evidence type="ECO:0000313" key="2">
    <source>
        <dbReference type="EMBL" id="MBK9719489.1"/>
    </source>
</evidence>
<proteinExistence type="predicted"/>
<dbReference type="InterPro" id="IPR025665">
    <property type="entry name" value="Beta-barrel_OMP_2"/>
</dbReference>
<dbReference type="Proteomes" id="UP000808349">
    <property type="component" value="Unassembled WGS sequence"/>
</dbReference>
<evidence type="ECO:0000259" key="1">
    <source>
        <dbReference type="Pfam" id="PF13568"/>
    </source>
</evidence>
<dbReference type="SUPFAM" id="SSF56935">
    <property type="entry name" value="Porins"/>
    <property type="match status" value="1"/>
</dbReference>
<dbReference type="Pfam" id="PF13568">
    <property type="entry name" value="OMP_b-brl_2"/>
    <property type="match status" value="1"/>
</dbReference>
<reference evidence="2 3" key="1">
    <citation type="submission" date="2020-10" db="EMBL/GenBank/DDBJ databases">
        <title>Connecting structure to function with the recovery of over 1000 high-quality activated sludge metagenome-assembled genomes encoding full-length rRNA genes using long-read sequencing.</title>
        <authorList>
            <person name="Singleton C.M."/>
            <person name="Petriglieri F."/>
            <person name="Kristensen J.M."/>
            <person name="Kirkegaard R.H."/>
            <person name="Michaelsen T.Y."/>
            <person name="Andersen M.H."/>
            <person name="Karst S.M."/>
            <person name="Dueholm M.S."/>
            <person name="Nielsen P.H."/>
            <person name="Albertsen M."/>
        </authorList>
    </citation>
    <scope>NUCLEOTIDE SEQUENCE [LARGE SCALE GENOMIC DNA]</scope>
    <source>
        <strain evidence="2">Ribe_18-Q3-R11-54_BAT3C.373</strain>
    </source>
</reference>
<sequence length="289" mass="32365">MKASPLIPESDKESASIMAVTFDKQNLADKLMPRLKLLRPKLIFLIGLIQSIVSGIDFNFHLCLRPIKSTTNAILIFCLILTSLGAQENKNNFDLIIRPGIGVNKLIAHKDGQNTSIPTSSSAGLNVSISTLVEYKASHRIQISTGIGYKLNQFHTEINNIITNGNIINGLNPTQIKETYTNSNVTIPLSLSYRINDKMYFGTGISYDYLFNSQFRKKVLNNTDPFFNKYGNTYYFGKYSLMLFYKYTIIRKLSVGPNISISPNRTSSELLSNSTGPSISVDLHFELRT</sequence>
<accession>A0A9D7SCL9</accession>
<feature type="domain" description="Outer membrane protein beta-barrel" evidence="1">
    <location>
        <begin position="86"/>
        <end position="241"/>
    </location>
</feature>
<protein>
    <submittedName>
        <fullName evidence="2">Outer membrane beta-barrel protein</fullName>
    </submittedName>
</protein>
<gene>
    <name evidence="2" type="ORF">IPO85_18625</name>
</gene>
<dbReference type="EMBL" id="JADKFW010000021">
    <property type="protein sequence ID" value="MBK9719489.1"/>
    <property type="molecule type" value="Genomic_DNA"/>
</dbReference>
<organism evidence="2 3">
    <name type="scientific">Candidatus Defluviibacterium haderslevense</name>
    <dbReference type="NCBI Taxonomy" id="2981993"/>
    <lineage>
        <taxon>Bacteria</taxon>
        <taxon>Pseudomonadati</taxon>
        <taxon>Bacteroidota</taxon>
        <taxon>Saprospiria</taxon>
        <taxon>Saprospirales</taxon>
        <taxon>Saprospiraceae</taxon>
        <taxon>Candidatus Defluviibacterium</taxon>
    </lineage>
</organism>
<evidence type="ECO:0000313" key="3">
    <source>
        <dbReference type="Proteomes" id="UP000808349"/>
    </source>
</evidence>